<sequence>MPELPGTAKTSVQLWSCLSLSGYDPVSAEAFLNDRVRQLAMHRNFDVRNFTLAVLCTLLPGFIQAADIPSAQELDPLGLEVRWNSQAVLNVRRDVVAHVSNDENNIYIQSSSGMLTAFDAENGRKLWSTQIGRGDEPAMAAVSNKDTVIVVAGPVVYGYNKFSGTQLLEFRLPRQPSASPVMGEGIFYVPITGGALYAYETATLEYQFRFGTLPPGVALPQAWRFICNEKIVHPPVLGLQFVAFATQSGNLHVVNTSGVQRGTSRYQLFLKGPISAPLAIVDNARSSSIIAMTDTHRVFSVELMDLDRIEDGQPAQDVQWTYPLGRPMKNAPIAVRDDLFVVAVDGTLTQFSRDPAQTFWGRPVEIPLYEAPVLIGAGMVDAEIDPQLQAGLSVGGQCVRVTTVVPGSPADQAGLQAGDLLVTVNRTPAASVTVAKEVISRLPLRFNRPIEVIRVSTGMQLMEQDSDSPLQISDTETLTRHVVVAGVVRDSAAMEAGLKEGDILVRIGDELIESVEKAQQATAAAAPGTLTLQLLRDGTVVPAKIELTTEKQPLQPTGVPTVSLQTLQLTIPVEQWVVDGITSLSAVGRFSVFGLDRTNRLVAYDRATSEMQGRVAVPGYAVHLNNSITDQIILISSTGDVLCLREIGPTVRVPRGLSDVSNRATVKEVLVTKDDPIEPTGTVVATVEFPDGTEHQISADNKGLVQEVYVKVGDIVQVDDPLIRIADDKFATYHQRPQQQPVDAELQSSGGNAGQPENGETP</sequence>
<dbReference type="PANTHER" id="PTHR42837">
    <property type="entry name" value="REGULATOR OF SIGMA-E PROTEASE RSEP"/>
    <property type="match status" value="1"/>
</dbReference>
<dbReference type="SMART" id="SM00228">
    <property type="entry name" value="PDZ"/>
    <property type="match status" value="2"/>
</dbReference>
<dbReference type="Pfam" id="PF13360">
    <property type="entry name" value="PQQ_2"/>
    <property type="match status" value="1"/>
</dbReference>
<dbReference type="Pfam" id="PF00364">
    <property type="entry name" value="Biotin_lipoyl"/>
    <property type="match status" value="1"/>
</dbReference>
<dbReference type="STRING" id="1891926.Fuma_01817"/>
<dbReference type="GO" id="GO:0016020">
    <property type="term" value="C:membrane"/>
    <property type="evidence" value="ECO:0007669"/>
    <property type="project" value="InterPro"/>
</dbReference>
<dbReference type="EMBL" id="CP017641">
    <property type="protein sequence ID" value="APZ92208.1"/>
    <property type="molecule type" value="Genomic_DNA"/>
</dbReference>
<dbReference type="InterPro" id="IPR004387">
    <property type="entry name" value="Pept_M50_Zn"/>
</dbReference>
<feature type="region of interest" description="Disordered" evidence="2">
    <location>
        <begin position="734"/>
        <end position="762"/>
    </location>
</feature>
<feature type="compositionally biased region" description="Polar residues" evidence="2">
    <location>
        <begin position="735"/>
        <end position="750"/>
    </location>
</feature>
<dbReference type="GO" id="GO:0004222">
    <property type="term" value="F:metalloendopeptidase activity"/>
    <property type="evidence" value="ECO:0007669"/>
    <property type="project" value="InterPro"/>
</dbReference>
<dbReference type="KEGG" id="fmr:Fuma_01817"/>
<dbReference type="InterPro" id="IPR036034">
    <property type="entry name" value="PDZ_sf"/>
</dbReference>
<dbReference type="AlphaFoldDB" id="A0A1P8WDQ6"/>
<gene>
    <name evidence="4" type="ORF">Fuma_01817</name>
</gene>
<accession>A0A1P8WDQ6</accession>
<evidence type="ECO:0000313" key="4">
    <source>
        <dbReference type="EMBL" id="APZ92208.1"/>
    </source>
</evidence>
<dbReference type="Pfam" id="PF17820">
    <property type="entry name" value="PDZ_6"/>
    <property type="match status" value="2"/>
</dbReference>
<dbReference type="InterPro" id="IPR000089">
    <property type="entry name" value="Biotin_lipoyl"/>
</dbReference>
<feature type="domain" description="PDZ" evidence="3">
    <location>
        <begin position="379"/>
        <end position="433"/>
    </location>
</feature>
<dbReference type="PROSITE" id="PS50106">
    <property type="entry name" value="PDZ"/>
    <property type="match status" value="1"/>
</dbReference>
<dbReference type="InterPro" id="IPR011053">
    <property type="entry name" value="Single_hybrid_motif"/>
</dbReference>
<comment type="cofactor">
    <cofactor evidence="1">
        <name>Zn(2+)</name>
        <dbReference type="ChEBI" id="CHEBI:29105"/>
    </cofactor>
</comment>
<dbReference type="Gene3D" id="2.30.42.10">
    <property type="match status" value="2"/>
</dbReference>
<dbReference type="Gene3D" id="2.130.10.10">
    <property type="entry name" value="YVTN repeat-like/Quinoprotein amine dehydrogenase"/>
    <property type="match status" value="1"/>
</dbReference>
<evidence type="ECO:0000313" key="5">
    <source>
        <dbReference type="Proteomes" id="UP000187735"/>
    </source>
</evidence>
<evidence type="ECO:0000259" key="3">
    <source>
        <dbReference type="PROSITE" id="PS50106"/>
    </source>
</evidence>
<dbReference type="Gene3D" id="2.40.50.100">
    <property type="match status" value="1"/>
</dbReference>
<proteinExistence type="predicted"/>
<dbReference type="InterPro" id="IPR001478">
    <property type="entry name" value="PDZ"/>
</dbReference>
<dbReference type="SUPFAM" id="SSF50998">
    <property type="entry name" value="Quinoprotein alcohol dehydrogenase-like"/>
    <property type="match status" value="1"/>
</dbReference>
<protein>
    <submittedName>
        <fullName evidence="4">Serine endoprotease</fullName>
    </submittedName>
</protein>
<dbReference type="SUPFAM" id="SSF51230">
    <property type="entry name" value="Single hybrid motif"/>
    <property type="match status" value="1"/>
</dbReference>
<keyword evidence="4" id="KW-0645">Protease</keyword>
<keyword evidence="4" id="KW-0378">Hydrolase</keyword>
<dbReference type="GO" id="GO:0006508">
    <property type="term" value="P:proteolysis"/>
    <property type="evidence" value="ECO:0007669"/>
    <property type="project" value="UniProtKB-KW"/>
</dbReference>
<dbReference type="InterPro" id="IPR002372">
    <property type="entry name" value="PQQ_rpt_dom"/>
</dbReference>
<evidence type="ECO:0000256" key="1">
    <source>
        <dbReference type="ARBA" id="ARBA00001947"/>
    </source>
</evidence>
<dbReference type="SUPFAM" id="SSF50156">
    <property type="entry name" value="PDZ domain-like"/>
    <property type="match status" value="2"/>
</dbReference>
<dbReference type="PANTHER" id="PTHR42837:SF2">
    <property type="entry name" value="MEMBRANE METALLOPROTEASE ARASP2, CHLOROPLASTIC-RELATED"/>
    <property type="match status" value="1"/>
</dbReference>
<dbReference type="Proteomes" id="UP000187735">
    <property type="component" value="Chromosome"/>
</dbReference>
<dbReference type="InterPro" id="IPR011047">
    <property type="entry name" value="Quinoprotein_ADH-like_sf"/>
</dbReference>
<keyword evidence="5" id="KW-1185">Reference proteome</keyword>
<dbReference type="InterPro" id="IPR015943">
    <property type="entry name" value="WD40/YVTN_repeat-like_dom_sf"/>
</dbReference>
<evidence type="ECO:0000256" key="2">
    <source>
        <dbReference type="SAM" id="MobiDB-lite"/>
    </source>
</evidence>
<organism evidence="4 5">
    <name type="scientific">Fuerstiella marisgermanici</name>
    <dbReference type="NCBI Taxonomy" id="1891926"/>
    <lineage>
        <taxon>Bacteria</taxon>
        <taxon>Pseudomonadati</taxon>
        <taxon>Planctomycetota</taxon>
        <taxon>Planctomycetia</taxon>
        <taxon>Planctomycetales</taxon>
        <taxon>Planctomycetaceae</taxon>
        <taxon>Fuerstiella</taxon>
    </lineage>
</organism>
<dbReference type="InterPro" id="IPR041489">
    <property type="entry name" value="PDZ_6"/>
</dbReference>
<reference evidence="4 5" key="1">
    <citation type="journal article" date="2016" name="Front. Microbiol.">
        <title>Fuerstia marisgermanicae gen. nov., sp. nov., an Unusual Member of the Phylum Planctomycetes from the German Wadden Sea.</title>
        <authorList>
            <person name="Kohn T."/>
            <person name="Heuer A."/>
            <person name="Jogler M."/>
            <person name="Vollmers J."/>
            <person name="Boedeker C."/>
            <person name="Bunk B."/>
            <person name="Rast P."/>
            <person name="Borchert D."/>
            <person name="Glockner I."/>
            <person name="Freese H.M."/>
            <person name="Klenk H.P."/>
            <person name="Overmann J."/>
            <person name="Kaster A.K."/>
            <person name="Rohde M."/>
            <person name="Wiegand S."/>
            <person name="Jogler C."/>
        </authorList>
    </citation>
    <scope>NUCLEOTIDE SEQUENCE [LARGE SCALE GENOMIC DNA]</scope>
    <source>
        <strain evidence="4 5">NH11</strain>
    </source>
</reference>
<name>A0A1P8WDQ6_9PLAN</name>